<dbReference type="SUPFAM" id="SSF103473">
    <property type="entry name" value="MFS general substrate transporter"/>
    <property type="match status" value="1"/>
</dbReference>
<dbReference type="GO" id="GO:0022857">
    <property type="term" value="F:transmembrane transporter activity"/>
    <property type="evidence" value="ECO:0007669"/>
    <property type="project" value="InterPro"/>
</dbReference>
<feature type="transmembrane region" description="Helical" evidence="1">
    <location>
        <begin position="147"/>
        <end position="168"/>
    </location>
</feature>
<dbReference type="Gene3D" id="1.20.1250.20">
    <property type="entry name" value="MFS general substrate transporter like domains"/>
    <property type="match status" value="1"/>
</dbReference>
<name>A0A1I8BTX0_MELHA</name>
<protein>
    <submittedName>
        <fullName evidence="3">MFS domain-containing protein</fullName>
    </submittedName>
</protein>
<evidence type="ECO:0000313" key="2">
    <source>
        <dbReference type="Proteomes" id="UP000095281"/>
    </source>
</evidence>
<evidence type="ECO:0000313" key="3">
    <source>
        <dbReference type="WBParaSite" id="MhA1_Contig62.frz3.gene20"/>
    </source>
</evidence>
<dbReference type="AlphaFoldDB" id="A0A1I8BTX0"/>
<keyword evidence="2" id="KW-1185">Reference proteome</keyword>
<keyword evidence="1" id="KW-0472">Membrane</keyword>
<keyword evidence="1" id="KW-0812">Transmembrane</keyword>
<reference evidence="3" key="1">
    <citation type="submission" date="2016-11" db="UniProtKB">
        <authorList>
            <consortium name="WormBaseParasite"/>
        </authorList>
    </citation>
    <scope>IDENTIFICATION</scope>
</reference>
<evidence type="ECO:0000256" key="1">
    <source>
        <dbReference type="SAM" id="Phobius"/>
    </source>
</evidence>
<keyword evidence="1" id="KW-1133">Transmembrane helix</keyword>
<dbReference type="Pfam" id="PF07690">
    <property type="entry name" value="MFS_1"/>
    <property type="match status" value="1"/>
</dbReference>
<dbReference type="InterPro" id="IPR036259">
    <property type="entry name" value="MFS_trans_sf"/>
</dbReference>
<proteinExistence type="predicted"/>
<feature type="transmembrane region" description="Helical" evidence="1">
    <location>
        <begin position="115"/>
        <end position="135"/>
    </location>
</feature>
<dbReference type="PANTHER" id="PTHR45757:SF11">
    <property type="entry name" value="MAJOR FACILITATOR SUPERFAMILY (MFS) PROFILE DOMAIN-CONTAINING PROTEIN"/>
    <property type="match status" value="1"/>
</dbReference>
<dbReference type="GO" id="GO:0016020">
    <property type="term" value="C:membrane"/>
    <property type="evidence" value="ECO:0007669"/>
    <property type="project" value="TreeGrafter"/>
</dbReference>
<dbReference type="InterPro" id="IPR011701">
    <property type="entry name" value="MFS"/>
</dbReference>
<dbReference type="OMA" id="WIASSKN"/>
<dbReference type="WBParaSite" id="MhA1_Contig62.frz3.gene20">
    <property type="protein sequence ID" value="MhA1_Contig62.frz3.gene20"/>
    <property type="gene ID" value="MhA1_Contig62.frz3.gene20"/>
</dbReference>
<accession>A0A1I8BTX0</accession>
<feature type="transmembrane region" description="Helical" evidence="1">
    <location>
        <begin position="244"/>
        <end position="264"/>
    </location>
</feature>
<feature type="transmembrane region" description="Helical" evidence="1">
    <location>
        <begin position="77"/>
        <end position="95"/>
    </location>
</feature>
<sequence>MPITGILCNSSYGWPSAYYLFGLLCLILFILFFIIYRDWPHQSSLISQKEALLISKNQQKKKKDERVPYIKMLTDKAVWACIFVAISSGLSYWLFAQYGPLYMHEVLNYNVDSTGIWIAVPYFASIFSKLSVPLIEYFPKISLKFKIVGITFICQLINVLCYLVLGIWPSSSHLIAQTALIVVLSANGAGFVGLASNSQVIARQHAHFILSLVALINYVITLIQPIIIAWIASSKNHEELANDWSRVFFAYGAISFVLNTLFFFGAGTEARPWTEQNPNENKKENKNENVVCIEKL</sequence>
<feature type="transmembrane region" description="Helical" evidence="1">
    <location>
        <begin position="174"/>
        <end position="196"/>
    </location>
</feature>
<feature type="transmembrane region" description="Helical" evidence="1">
    <location>
        <begin position="208"/>
        <end position="232"/>
    </location>
</feature>
<organism evidence="2 3">
    <name type="scientific">Meloidogyne hapla</name>
    <name type="common">Root-knot nematode worm</name>
    <dbReference type="NCBI Taxonomy" id="6305"/>
    <lineage>
        <taxon>Eukaryota</taxon>
        <taxon>Metazoa</taxon>
        <taxon>Ecdysozoa</taxon>
        <taxon>Nematoda</taxon>
        <taxon>Chromadorea</taxon>
        <taxon>Rhabditida</taxon>
        <taxon>Tylenchina</taxon>
        <taxon>Tylenchomorpha</taxon>
        <taxon>Tylenchoidea</taxon>
        <taxon>Meloidogynidae</taxon>
        <taxon>Meloidogyninae</taxon>
        <taxon>Meloidogyne</taxon>
    </lineage>
</organism>
<dbReference type="PANTHER" id="PTHR45757">
    <property type="entry name" value="PROTEIN CBG23364-RELATED"/>
    <property type="match status" value="1"/>
</dbReference>
<dbReference type="Proteomes" id="UP000095281">
    <property type="component" value="Unplaced"/>
</dbReference>
<feature type="transmembrane region" description="Helical" evidence="1">
    <location>
        <begin position="17"/>
        <end position="36"/>
    </location>
</feature>